<evidence type="ECO:0000256" key="1">
    <source>
        <dbReference type="SAM" id="MobiDB-lite"/>
    </source>
</evidence>
<organism evidence="3 4">
    <name type="scientific">Kalanchoe fedtschenkoi</name>
    <name type="common">Lavender scallops</name>
    <name type="synonym">South American air plant</name>
    <dbReference type="NCBI Taxonomy" id="63787"/>
    <lineage>
        <taxon>Eukaryota</taxon>
        <taxon>Viridiplantae</taxon>
        <taxon>Streptophyta</taxon>
        <taxon>Embryophyta</taxon>
        <taxon>Tracheophyta</taxon>
        <taxon>Spermatophyta</taxon>
        <taxon>Magnoliopsida</taxon>
        <taxon>eudicotyledons</taxon>
        <taxon>Gunneridae</taxon>
        <taxon>Pentapetalae</taxon>
        <taxon>Saxifragales</taxon>
        <taxon>Crassulaceae</taxon>
        <taxon>Kalanchoe</taxon>
    </lineage>
</organism>
<dbReference type="Proteomes" id="UP000594263">
    <property type="component" value="Unplaced"/>
</dbReference>
<feature type="chain" id="PRO_5029631441" evidence="2">
    <location>
        <begin position="20"/>
        <end position="80"/>
    </location>
</feature>
<dbReference type="AlphaFoldDB" id="A0A7N0RF02"/>
<dbReference type="EnsemblPlants" id="Kaladp0011s0019.1.v1.1">
    <property type="protein sequence ID" value="Kaladp0011s0019.1.v1.1"/>
    <property type="gene ID" value="Kaladp0011s0019.v1.1"/>
</dbReference>
<keyword evidence="4" id="KW-1185">Reference proteome</keyword>
<feature type="compositionally biased region" description="Basic residues" evidence="1">
    <location>
        <begin position="60"/>
        <end position="69"/>
    </location>
</feature>
<reference evidence="3" key="1">
    <citation type="submission" date="2021-01" db="UniProtKB">
        <authorList>
            <consortium name="EnsemblPlants"/>
        </authorList>
    </citation>
    <scope>IDENTIFICATION</scope>
</reference>
<evidence type="ECO:0000313" key="4">
    <source>
        <dbReference type="Proteomes" id="UP000594263"/>
    </source>
</evidence>
<dbReference type="OMA" id="LQFEWKQ"/>
<dbReference type="Gramene" id="Kaladp0011s0019.1.v1.1">
    <property type="protein sequence ID" value="Kaladp0011s0019.1.v1.1"/>
    <property type="gene ID" value="Kaladp0011s0019.v1.1"/>
</dbReference>
<evidence type="ECO:0000256" key="2">
    <source>
        <dbReference type="SAM" id="SignalP"/>
    </source>
</evidence>
<sequence length="80" mass="9144">MSRPMLLVFLLIVLIITLQFEWKQPLVTDQDATPSVSKKQLRIPERQEEAVKQKTEVKKHPGSQKHSPKSSRTAKAPPSR</sequence>
<name>A0A7N0RF02_KALFE</name>
<proteinExistence type="predicted"/>
<feature type="region of interest" description="Disordered" evidence="1">
    <location>
        <begin position="29"/>
        <end position="80"/>
    </location>
</feature>
<protein>
    <submittedName>
        <fullName evidence="3">Uncharacterized protein</fullName>
    </submittedName>
</protein>
<dbReference type="PANTHER" id="PTHR34564:SF3">
    <property type="entry name" value="PEPTIDYL-PROLYL CIS-TRANS ISOMERASE G"/>
    <property type="match status" value="1"/>
</dbReference>
<evidence type="ECO:0000313" key="3">
    <source>
        <dbReference type="EnsemblPlants" id="Kaladp0011s0019.1.v1.1"/>
    </source>
</evidence>
<feature type="signal peptide" evidence="2">
    <location>
        <begin position="1"/>
        <end position="19"/>
    </location>
</feature>
<dbReference type="PANTHER" id="PTHR34564">
    <property type="entry name" value="PEPTIDYL-PROLYL CIS-TRANS ISOMERASE G"/>
    <property type="match status" value="1"/>
</dbReference>
<accession>A0A7N0RF02</accession>
<keyword evidence="2" id="KW-0732">Signal</keyword>
<feature type="compositionally biased region" description="Basic and acidic residues" evidence="1">
    <location>
        <begin position="42"/>
        <end position="59"/>
    </location>
</feature>